<protein>
    <submittedName>
        <fullName evidence="1">DUF3800 domain-containing protein</fullName>
    </submittedName>
</protein>
<gene>
    <name evidence="1" type="ORF">NQ491_07295</name>
</gene>
<keyword evidence="2" id="KW-1185">Reference proteome</keyword>
<dbReference type="Proteomes" id="UP001059295">
    <property type="component" value="Chromosome"/>
</dbReference>
<dbReference type="Pfam" id="PF12686">
    <property type="entry name" value="DUF3800"/>
    <property type="match status" value="1"/>
</dbReference>
<dbReference type="EMBL" id="CP102294">
    <property type="protein sequence ID" value="UWN56469.1"/>
    <property type="molecule type" value="Genomic_DNA"/>
</dbReference>
<name>A0ABY5UYB9_9BACT</name>
<dbReference type="GeneID" id="82891527"/>
<dbReference type="RefSeq" id="WP_019246279.1">
    <property type="nucleotide sequence ID" value="NZ_CAPH01000013.1"/>
</dbReference>
<reference evidence="1" key="1">
    <citation type="journal article" date="2022" name="Cell">
        <title>Design, construction, and in vivo augmentation of a complex gut microbiome.</title>
        <authorList>
            <person name="Cheng A.G."/>
            <person name="Ho P.Y."/>
            <person name="Aranda-Diaz A."/>
            <person name="Jain S."/>
            <person name="Yu F.B."/>
            <person name="Meng X."/>
            <person name="Wang M."/>
            <person name="Iakiviak M."/>
            <person name="Nagashima K."/>
            <person name="Zhao A."/>
            <person name="Murugkar P."/>
            <person name="Patil A."/>
            <person name="Atabakhsh K."/>
            <person name="Weakley A."/>
            <person name="Yan J."/>
            <person name="Brumbaugh A.R."/>
            <person name="Higginbottom S."/>
            <person name="Dimas A."/>
            <person name="Shiver A.L."/>
            <person name="Deutschbauer A."/>
            <person name="Neff N."/>
            <person name="Sonnenburg J.L."/>
            <person name="Huang K.C."/>
            <person name="Fischbach M.A."/>
        </authorList>
    </citation>
    <scope>NUCLEOTIDE SEQUENCE</scope>
    <source>
        <strain evidence="1">AP11</strain>
    </source>
</reference>
<evidence type="ECO:0000313" key="2">
    <source>
        <dbReference type="Proteomes" id="UP001059295"/>
    </source>
</evidence>
<dbReference type="InterPro" id="IPR024524">
    <property type="entry name" value="DUF3800"/>
</dbReference>
<proteinExistence type="predicted"/>
<sequence length="225" mass="26623">MNYEVYCDESGIEALFDKNAHKYTVIGGIWIPKEYRDQLKKDLNEIKHRFNVWGEIKWNKISPAYLDMYKEVISLFLKSPKIRFRAIIINSANVNHDKYNNGCGELGFYKFYYELIYHWLNPNNVYDIFVDYKVNGYKYRINELEKILRYSNNVNRVQALPSHESVAIQLADILTGLVASKFNEETVSQAKLEVRDCIEQYEPIKPTSKGENKFNIFDIHLRKGW</sequence>
<accession>A0ABY5UYB9</accession>
<organism evidence="1 2">
    <name type="scientific">Alistipes ihumii AP11</name>
    <dbReference type="NCBI Taxonomy" id="1211813"/>
    <lineage>
        <taxon>Bacteria</taxon>
        <taxon>Pseudomonadati</taxon>
        <taxon>Bacteroidota</taxon>
        <taxon>Bacteroidia</taxon>
        <taxon>Bacteroidales</taxon>
        <taxon>Rikenellaceae</taxon>
        <taxon>Alistipes</taxon>
    </lineage>
</organism>
<evidence type="ECO:0000313" key="1">
    <source>
        <dbReference type="EMBL" id="UWN56469.1"/>
    </source>
</evidence>